<reference evidence="1 2" key="1">
    <citation type="submission" date="2024-01" db="EMBL/GenBank/DDBJ databases">
        <title>Genome assemblies of Stephania.</title>
        <authorList>
            <person name="Yang L."/>
        </authorList>
    </citation>
    <scope>NUCLEOTIDE SEQUENCE [LARGE SCALE GENOMIC DNA]</scope>
    <source>
        <strain evidence="1">JXDWG</strain>
        <tissue evidence="1">Leaf</tissue>
    </source>
</reference>
<dbReference type="Proteomes" id="UP001419268">
    <property type="component" value="Unassembled WGS sequence"/>
</dbReference>
<protein>
    <submittedName>
        <fullName evidence="1">Uncharacterized protein</fullName>
    </submittedName>
</protein>
<name>A0AAP0JF14_9MAGN</name>
<organism evidence="1 2">
    <name type="scientific">Stephania cephalantha</name>
    <dbReference type="NCBI Taxonomy" id="152367"/>
    <lineage>
        <taxon>Eukaryota</taxon>
        <taxon>Viridiplantae</taxon>
        <taxon>Streptophyta</taxon>
        <taxon>Embryophyta</taxon>
        <taxon>Tracheophyta</taxon>
        <taxon>Spermatophyta</taxon>
        <taxon>Magnoliopsida</taxon>
        <taxon>Ranunculales</taxon>
        <taxon>Menispermaceae</taxon>
        <taxon>Menispermoideae</taxon>
        <taxon>Cissampelideae</taxon>
        <taxon>Stephania</taxon>
    </lineage>
</organism>
<dbReference type="AlphaFoldDB" id="A0AAP0JF14"/>
<sequence length="60" mass="6820">MLNERFNNGNTVAVIHSELKKLRMQELLLRCISQGALELRKRSLVARRLVVGESNLRSSA</sequence>
<gene>
    <name evidence="1" type="ORF">Scep_011559</name>
</gene>
<evidence type="ECO:0000313" key="2">
    <source>
        <dbReference type="Proteomes" id="UP001419268"/>
    </source>
</evidence>
<keyword evidence="2" id="KW-1185">Reference proteome</keyword>
<accession>A0AAP0JF14</accession>
<proteinExistence type="predicted"/>
<dbReference type="EMBL" id="JBBNAG010000005">
    <property type="protein sequence ID" value="KAK9132031.1"/>
    <property type="molecule type" value="Genomic_DNA"/>
</dbReference>
<evidence type="ECO:0000313" key="1">
    <source>
        <dbReference type="EMBL" id="KAK9132031.1"/>
    </source>
</evidence>
<comment type="caution">
    <text evidence="1">The sequence shown here is derived from an EMBL/GenBank/DDBJ whole genome shotgun (WGS) entry which is preliminary data.</text>
</comment>